<dbReference type="Pfam" id="PF01582">
    <property type="entry name" value="TIR"/>
    <property type="match status" value="1"/>
</dbReference>
<dbReference type="SUPFAM" id="SSF52200">
    <property type="entry name" value="Toll/Interleukin receptor TIR domain"/>
    <property type="match status" value="1"/>
</dbReference>
<accession>A0A8T0GY61</accession>
<keyword evidence="3" id="KW-1185">Reference proteome</keyword>
<feature type="domain" description="TIR" evidence="1">
    <location>
        <begin position="28"/>
        <end position="79"/>
    </location>
</feature>
<protein>
    <recommendedName>
        <fullName evidence="1">TIR domain-containing protein</fullName>
    </recommendedName>
</protein>
<sequence length="79" mass="8759">MDDQALELWRPPKRRRGQCSSSFAATDVDYDVFLNHRGPDVKAGFVAHLDEALRAAGLNPFLDKASLRKGDPAFTSMPL</sequence>
<reference evidence="2" key="1">
    <citation type="submission" date="2020-06" db="EMBL/GenBank/DDBJ databases">
        <title>WGS assembly of Ceratodon purpureus strain R40.</title>
        <authorList>
            <person name="Carey S.B."/>
            <person name="Jenkins J."/>
            <person name="Shu S."/>
            <person name="Lovell J.T."/>
            <person name="Sreedasyam A."/>
            <person name="Maumus F."/>
            <person name="Tiley G.P."/>
            <person name="Fernandez-Pozo N."/>
            <person name="Barry K."/>
            <person name="Chen C."/>
            <person name="Wang M."/>
            <person name="Lipzen A."/>
            <person name="Daum C."/>
            <person name="Saski C.A."/>
            <person name="Payton A.C."/>
            <person name="Mcbreen J.C."/>
            <person name="Conrad R.E."/>
            <person name="Kollar L.M."/>
            <person name="Olsson S."/>
            <person name="Huttunen S."/>
            <person name="Landis J.B."/>
            <person name="Wickett N.J."/>
            <person name="Johnson M.G."/>
            <person name="Rensing S.A."/>
            <person name="Grimwood J."/>
            <person name="Schmutz J."/>
            <person name="Mcdaniel S.F."/>
        </authorList>
    </citation>
    <scope>NUCLEOTIDE SEQUENCE</scope>
    <source>
        <strain evidence="2">R40</strain>
    </source>
</reference>
<dbReference type="InterPro" id="IPR000157">
    <property type="entry name" value="TIR_dom"/>
</dbReference>
<evidence type="ECO:0000313" key="2">
    <source>
        <dbReference type="EMBL" id="KAG0564626.1"/>
    </source>
</evidence>
<evidence type="ECO:0000259" key="1">
    <source>
        <dbReference type="PROSITE" id="PS50104"/>
    </source>
</evidence>
<dbReference type="EMBL" id="CM026429">
    <property type="protein sequence ID" value="KAG0564626.1"/>
    <property type="molecule type" value="Genomic_DNA"/>
</dbReference>
<dbReference type="Proteomes" id="UP000822688">
    <property type="component" value="Chromosome 8"/>
</dbReference>
<evidence type="ECO:0000313" key="3">
    <source>
        <dbReference type="Proteomes" id="UP000822688"/>
    </source>
</evidence>
<dbReference type="GO" id="GO:0007165">
    <property type="term" value="P:signal transduction"/>
    <property type="evidence" value="ECO:0007669"/>
    <property type="project" value="InterPro"/>
</dbReference>
<comment type="caution">
    <text evidence="2">The sequence shown here is derived from an EMBL/GenBank/DDBJ whole genome shotgun (WGS) entry which is preliminary data.</text>
</comment>
<dbReference type="PROSITE" id="PS50104">
    <property type="entry name" value="TIR"/>
    <property type="match status" value="1"/>
</dbReference>
<dbReference type="AlphaFoldDB" id="A0A8T0GY61"/>
<dbReference type="Gene3D" id="3.40.50.10140">
    <property type="entry name" value="Toll/interleukin-1 receptor homology (TIR) domain"/>
    <property type="match status" value="1"/>
</dbReference>
<name>A0A8T0GY61_CERPU</name>
<dbReference type="InterPro" id="IPR035897">
    <property type="entry name" value="Toll_tir_struct_dom_sf"/>
</dbReference>
<proteinExistence type="predicted"/>
<gene>
    <name evidence="2" type="ORF">KC19_8G126300</name>
</gene>
<organism evidence="2 3">
    <name type="scientific">Ceratodon purpureus</name>
    <name type="common">Fire moss</name>
    <name type="synonym">Dicranum purpureum</name>
    <dbReference type="NCBI Taxonomy" id="3225"/>
    <lineage>
        <taxon>Eukaryota</taxon>
        <taxon>Viridiplantae</taxon>
        <taxon>Streptophyta</taxon>
        <taxon>Embryophyta</taxon>
        <taxon>Bryophyta</taxon>
        <taxon>Bryophytina</taxon>
        <taxon>Bryopsida</taxon>
        <taxon>Dicranidae</taxon>
        <taxon>Pseudoditrichales</taxon>
        <taxon>Ditrichaceae</taxon>
        <taxon>Ceratodon</taxon>
    </lineage>
</organism>